<dbReference type="AlphaFoldDB" id="A0A8T0P8P6"/>
<sequence length="226" mass="25295">MIPGAHLPPLRAARALCARFCPSRHLCSDSSRNGGESPSDNVQINSDGVREGGEEVIGLDAGRLPREMLLRLPPPGGPPESDDDDGEKFSPGHSPRRRLFEDVRLVADRILLQDGPGFSARQALDEMRPKVSNVLIREVLFRFVVSVDSVNRERYPKLAYKFFVWAGQQDGYQHDTSMYNLVMKVFAECGEVKAMWRLLEEMAEKGTACLCPDVPPPDMRIWEMLG</sequence>
<name>A0A8T0P8P6_PANVG</name>
<dbReference type="Proteomes" id="UP000823388">
    <property type="component" value="Chromosome 8N"/>
</dbReference>
<keyword evidence="6" id="KW-1185">Reference proteome</keyword>
<dbReference type="PANTHER" id="PTHR47003:SF9">
    <property type="entry name" value="PENTACOTRIPEPTIDE-REPEAT REGION OF PRORP DOMAIN-CONTAINING PROTEIN"/>
    <property type="match status" value="1"/>
</dbReference>
<dbReference type="Gene3D" id="1.25.40.10">
    <property type="entry name" value="Tetratricopeptide repeat domain"/>
    <property type="match status" value="1"/>
</dbReference>
<evidence type="ECO:0008006" key="7">
    <source>
        <dbReference type="Google" id="ProtNLM"/>
    </source>
</evidence>
<accession>A0A8T0P8P6</accession>
<evidence type="ECO:0000313" key="6">
    <source>
        <dbReference type="Proteomes" id="UP000823388"/>
    </source>
</evidence>
<dbReference type="PANTHER" id="PTHR47003">
    <property type="entry name" value="OS01G0970900 PROTEIN"/>
    <property type="match status" value="1"/>
</dbReference>
<comment type="caution">
    <text evidence="5">The sequence shown here is derived from an EMBL/GenBank/DDBJ whole genome shotgun (WGS) entry which is preliminary data.</text>
</comment>
<dbReference type="InterPro" id="IPR044578">
    <property type="entry name" value="BIR6-like"/>
</dbReference>
<dbReference type="InterPro" id="IPR011990">
    <property type="entry name" value="TPR-like_helical_dom_sf"/>
</dbReference>
<feature type="region of interest" description="Disordered" evidence="4">
    <location>
        <begin position="27"/>
        <end position="52"/>
    </location>
</feature>
<keyword evidence="1" id="KW-0677">Repeat</keyword>
<evidence type="ECO:0000256" key="4">
    <source>
        <dbReference type="SAM" id="MobiDB-lite"/>
    </source>
</evidence>
<evidence type="ECO:0000256" key="3">
    <source>
        <dbReference type="PROSITE-ProRule" id="PRU00708"/>
    </source>
</evidence>
<protein>
    <recommendedName>
        <fullName evidence="7">Pentatricopeptide repeat-containing protein</fullName>
    </recommendedName>
</protein>
<dbReference type="EMBL" id="CM029052">
    <property type="protein sequence ID" value="KAG2557019.1"/>
    <property type="molecule type" value="Genomic_DNA"/>
</dbReference>
<dbReference type="InterPro" id="IPR002885">
    <property type="entry name" value="PPR_rpt"/>
</dbReference>
<dbReference type="GO" id="GO:0008380">
    <property type="term" value="P:RNA splicing"/>
    <property type="evidence" value="ECO:0007669"/>
    <property type="project" value="InterPro"/>
</dbReference>
<evidence type="ECO:0000256" key="2">
    <source>
        <dbReference type="ARBA" id="ARBA00022946"/>
    </source>
</evidence>
<feature type="compositionally biased region" description="Polar residues" evidence="4">
    <location>
        <begin position="28"/>
        <end position="46"/>
    </location>
</feature>
<feature type="repeat" description="PPR" evidence="3">
    <location>
        <begin position="175"/>
        <end position="209"/>
    </location>
</feature>
<gene>
    <name evidence="5" type="ORF">PVAP13_8NG185103</name>
</gene>
<evidence type="ECO:0000256" key="1">
    <source>
        <dbReference type="ARBA" id="ARBA00022737"/>
    </source>
</evidence>
<dbReference type="PROSITE" id="PS51375">
    <property type="entry name" value="PPR"/>
    <property type="match status" value="1"/>
</dbReference>
<evidence type="ECO:0000313" key="5">
    <source>
        <dbReference type="EMBL" id="KAG2557019.1"/>
    </source>
</evidence>
<proteinExistence type="predicted"/>
<organism evidence="5 6">
    <name type="scientific">Panicum virgatum</name>
    <name type="common">Blackwell switchgrass</name>
    <dbReference type="NCBI Taxonomy" id="38727"/>
    <lineage>
        <taxon>Eukaryota</taxon>
        <taxon>Viridiplantae</taxon>
        <taxon>Streptophyta</taxon>
        <taxon>Embryophyta</taxon>
        <taxon>Tracheophyta</taxon>
        <taxon>Spermatophyta</taxon>
        <taxon>Magnoliopsida</taxon>
        <taxon>Liliopsida</taxon>
        <taxon>Poales</taxon>
        <taxon>Poaceae</taxon>
        <taxon>PACMAD clade</taxon>
        <taxon>Panicoideae</taxon>
        <taxon>Panicodae</taxon>
        <taxon>Paniceae</taxon>
        <taxon>Panicinae</taxon>
        <taxon>Panicum</taxon>
        <taxon>Panicum sect. Hiantes</taxon>
    </lineage>
</organism>
<feature type="region of interest" description="Disordered" evidence="4">
    <location>
        <begin position="68"/>
        <end position="95"/>
    </location>
</feature>
<keyword evidence="2" id="KW-0809">Transit peptide</keyword>
<reference evidence="5" key="1">
    <citation type="submission" date="2020-05" db="EMBL/GenBank/DDBJ databases">
        <title>WGS assembly of Panicum virgatum.</title>
        <authorList>
            <person name="Lovell J.T."/>
            <person name="Jenkins J."/>
            <person name="Shu S."/>
            <person name="Juenger T.E."/>
            <person name="Schmutz J."/>
        </authorList>
    </citation>
    <scope>NUCLEOTIDE SEQUENCE</scope>
    <source>
        <strain evidence="5">AP13</strain>
    </source>
</reference>